<dbReference type="GO" id="GO:0016787">
    <property type="term" value="F:hydrolase activity"/>
    <property type="evidence" value="ECO:0007669"/>
    <property type="project" value="UniProtKB-KW"/>
</dbReference>
<evidence type="ECO:0000313" key="4">
    <source>
        <dbReference type="Proteomes" id="UP001151478"/>
    </source>
</evidence>
<name>A0ABT5SD58_9FLAO</name>
<dbReference type="SUPFAM" id="SSF56601">
    <property type="entry name" value="beta-lactamase/transpeptidase-like"/>
    <property type="match status" value="1"/>
</dbReference>
<dbReference type="InterPro" id="IPR012338">
    <property type="entry name" value="Beta-lactam/transpept-like"/>
</dbReference>
<keyword evidence="3" id="KW-0378">Hydrolase</keyword>
<keyword evidence="4" id="KW-1185">Reference proteome</keyword>
<feature type="domain" description="Beta-lactamase-related" evidence="2">
    <location>
        <begin position="28"/>
        <end position="367"/>
    </location>
</feature>
<evidence type="ECO:0000256" key="1">
    <source>
        <dbReference type="SAM" id="SignalP"/>
    </source>
</evidence>
<dbReference type="InterPro" id="IPR001466">
    <property type="entry name" value="Beta-lactam-related"/>
</dbReference>
<comment type="caution">
    <text evidence="3">The sequence shown here is derived from an EMBL/GenBank/DDBJ whole genome shotgun (WGS) entry which is preliminary data.</text>
</comment>
<protein>
    <submittedName>
        <fullName evidence="3">Serine hydrolase</fullName>
    </submittedName>
</protein>
<keyword evidence="1" id="KW-0732">Signal</keyword>
<dbReference type="EMBL" id="JAOSLC020000003">
    <property type="protein sequence ID" value="MDD7915754.1"/>
    <property type="molecule type" value="Genomic_DNA"/>
</dbReference>
<dbReference type="Pfam" id="PF00144">
    <property type="entry name" value="Beta-lactamase"/>
    <property type="match status" value="1"/>
</dbReference>
<dbReference type="Gene3D" id="3.40.710.10">
    <property type="entry name" value="DD-peptidase/beta-lactamase superfamily"/>
    <property type="match status" value="1"/>
</dbReference>
<dbReference type="PANTHER" id="PTHR46825:SF9">
    <property type="entry name" value="BETA-LACTAMASE-RELATED DOMAIN-CONTAINING PROTEIN"/>
    <property type="match status" value="1"/>
</dbReference>
<evidence type="ECO:0000313" key="3">
    <source>
        <dbReference type="EMBL" id="MDD7915754.1"/>
    </source>
</evidence>
<dbReference type="InterPro" id="IPR050491">
    <property type="entry name" value="AmpC-like"/>
</dbReference>
<evidence type="ECO:0000259" key="2">
    <source>
        <dbReference type="Pfam" id="PF00144"/>
    </source>
</evidence>
<reference evidence="3" key="1">
    <citation type="submission" date="2023-02" db="EMBL/GenBank/DDBJ databases">
        <title>Polaribacter ponticola sp. nov., isolated from seawater.</title>
        <authorList>
            <person name="Baek J.H."/>
            <person name="Kim J.M."/>
            <person name="Choi D.G."/>
            <person name="Jeon C.O."/>
        </authorList>
    </citation>
    <scope>NUCLEOTIDE SEQUENCE</scope>
    <source>
        <strain evidence="3">MSW5</strain>
    </source>
</reference>
<dbReference type="PANTHER" id="PTHR46825">
    <property type="entry name" value="D-ALANYL-D-ALANINE-CARBOXYPEPTIDASE/ENDOPEPTIDASE AMPH"/>
    <property type="match status" value="1"/>
</dbReference>
<sequence>MIKITFIIMAIMLSVTCNSQTRKMNQIDTILTKQIHKNKTPSVQYFIFNQDTIIHKFLGGFADIKNNKKTSKTTTYNLYSITKTFTALAILQLAEQKKIDIEQPVITYLPNFPYSSRITVRQLLNHSSGIPNPIPLSWIHLTDEHKLFDRNYFFNQIFTSNKKTKSGPNEKYTYSNLGYVLLGRLIENISGISYEEYIRVNILEILGIKNEEMDFTISNFKQHAKGYHKKYSFSNAILGFMIDKSKFMNTTQGKWNSFNNFYVNGAPYGGLVGNSTALVKYGQELLKPNCRLIKEEYKKMLFTENFTKSSKPTGMCLSWFSGKLGENKYVTHAGGGGGYYCEIRIYPDKGIGSIIMFNRTGMSDERFLDMLDKYVLNQ</sequence>
<gene>
    <name evidence="3" type="ORF">N5A56_015600</name>
</gene>
<proteinExistence type="predicted"/>
<dbReference type="Proteomes" id="UP001151478">
    <property type="component" value="Unassembled WGS sequence"/>
</dbReference>
<organism evidence="3 4">
    <name type="scientific">Polaribacter ponticola</name>
    <dbReference type="NCBI Taxonomy" id="2978475"/>
    <lineage>
        <taxon>Bacteria</taxon>
        <taxon>Pseudomonadati</taxon>
        <taxon>Bacteroidota</taxon>
        <taxon>Flavobacteriia</taxon>
        <taxon>Flavobacteriales</taxon>
        <taxon>Flavobacteriaceae</taxon>
    </lineage>
</organism>
<accession>A0ABT5SD58</accession>
<feature type="chain" id="PRO_5046469082" evidence="1">
    <location>
        <begin position="20"/>
        <end position="378"/>
    </location>
</feature>
<dbReference type="RefSeq" id="WP_274270538.1">
    <property type="nucleotide sequence ID" value="NZ_JAOSLC020000003.1"/>
</dbReference>
<feature type="signal peptide" evidence="1">
    <location>
        <begin position="1"/>
        <end position="19"/>
    </location>
</feature>